<feature type="chain" id="PRO_5036742623" evidence="2">
    <location>
        <begin position="31"/>
        <end position="292"/>
    </location>
</feature>
<dbReference type="RefSeq" id="WP_308432042.1">
    <property type="nucleotide sequence ID" value="NZ_BMVB01000001.1"/>
</dbReference>
<reference evidence="3" key="2">
    <citation type="submission" date="2020-09" db="EMBL/GenBank/DDBJ databases">
        <authorList>
            <person name="Sun Q."/>
            <person name="Ohkuma M."/>
        </authorList>
    </citation>
    <scope>NUCLEOTIDE SEQUENCE</scope>
    <source>
        <strain evidence="3">JCM 4633</strain>
    </source>
</reference>
<evidence type="ECO:0000256" key="2">
    <source>
        <dbReference type="SAM" id="SignalP"/>
    </source>
</evidence>
<keyword evidence="3" id="KW-0449">Lipoprotein</keyword>
<protein>
    <submittedName>
        <fullName evidence="3">Lipoprotein</fullName>
    </submittedName>
</protein>
<evidence type="ECO:0000256" key="1">
    <source>
        <dbReference type="SAM" id="MobiDB-lite"/>
    </source>
</evidence>
<dbReference type="SUPFAM" id="SSF56601">
    <property type="entry name" value="beta-lactamase/transpeptidase-like"/>
    <property type="match status" value="1"/>
</dbReference>
<evidence type="ECO:0000313" key="4">
    <source>
        <dbReference type="Proteomes" id="UP000646244"/>
    </source>
</evidence>
<dbReference type="InterPro" id="IPR012338">
    <property type="entry name" value="Beta-lactam/transpept-like"/>
</dbReference>
<proteinExistence type="predicted"/>
<gene>
    <name evidence="3" type="ORF">GCM10010507_04470</name>
</gene>
<feature type="region of interest" description="Disordered" evidence="1">
    <location>
        <begin position="213"/>
        <end position="249"/>
    </location>
</feature>
<evidence type="ECO:0000313" key="3">
    <source>
        <dbReference type="EMBL" id="GHC34725.1"/>
    </source>
</evidence>
<accession>A0A918WDN0</accession>
<dbReference type="EMBL" id="BMVB01000001">
    <property type="protein sequence ID" value="GHC34725.1"/>
    <property type="molecule type" value="Genomic_DNA"/>
</dbReference>
<dbReference type="AlphaFoldDB" id="A0A918WDN0"/>
<keyword evidence="2" id="KW-0732">Signal</keyword>
<name>A0A918WDN0_STRCJ</name>
<dbReference type="Proteomes" id="UP000646244">
    <property type="component" value="Unassembled WGS sequence"/>
</dbReference>
<dbReference type="Gene3D" id="3.40.710.10">
    <property type="entry name" value="DD-peptidase/beta-lactamase superfamily"/>
    <property type="match status" value="1"/>
</dbReference>
<sequence>MQIRFVPALGVTAVVALAALTLCAAPPAGAEPQGGPQDARVPAGVTAGLAVYDRQTGAFTEELNTRTRFRSASVVKLLIALDHLWHRGPGYELPADDRERLGLMLRSSDDDAASHYWTHNGGSAIVERMVARLRLADTVPPPSSHPGHWGYTGLTAADTVRIYRYLLEEAPAPVREVVMGELHRATRHGTDGFDQGFGTAAAFERPWAVKQGWSGFRPDGSAEPPRPRGRTGGGVDLSRPALHTTGTVGEGDRTIVAVLTLHPQGTPYREAYSALGRLTRALDVPGAVRTRG</sequence>
<feature type="signal peptide" evidence="2">
    <location>
        <begin position="1"/>
        <end position="30"/>
    </location>
</feature>
<comment type="caution">
    <text evidence="3">The sequence shown here is derived from an EMBL/GenBank/DDBJ whole genome shotgun (WGS) entry which is preliminary data.</text>
</comment>
<reference evidence="3" key="1">
    <citation type="journal article" date="2014" name="Int. J. Syst. Evol. Microbiol.">
        <title>Complete genome sequence of Corynebacterium casei LMG S-19264T (=DSM 44701T), isolated from a smear-ripened cheese.</title>
        <authorList>
            <consortium name="US DOE Joint Genome Institute (JGI-PGF)"/>
            <person name="Walter F."/>
            <person name="Albersmeier A."/>
            <person name="Kalinowski J."/>
            <person name="Ruckert C."/>
        </authorList>
    </citation>
    <scope>NUCLEOTIDE SEQUENCE</scope>
    <source>
        <strain evidence="3">JCM 4633</strain>
    </source>
</reference>
<organism evidence="3 4">
    <name type="scientific">Streptomyces cinnamoneus</name>
    <name type="common">Streptoverticillium cinnamoneum</name>
    <dbReference type="NCBI Taxonomy" id="53446"/>
    <lineage>
        <taxon>Bacteria</taxon>
        <taxon>Bacillati</taxon>
        <taxon>Actinomycetota</taxon>
        <taxon>Actinomycetes</taxon>
        <taxon>Kitasatosporales</taxon>
        <taxon>Streptomycetaceae</taxon>
        <taxon>Streptomyces</taxon>
        <taxon>Streptomyces cinnamoneus group</taxon>
    </lineage>
</organism>